<protein>
    <submittedName>
        <fullName evidence="6">DoxX family protein</fullName>
    </submittedName>
</protein>
<accession>A0A9X3DDK2</accession>
<evidence type="ECO:0000256" key="2">
    <source>
        <dbReference type="ARBA" id="ARBA00022692"/>
    </source>
</evidence>
<comment type="caution">
    <text evidence="6">The sequence shown here is derived from an EMBL/GenBank/DDBJ whole genome shotgun (WGS) entry which is preliminary data.</text>
</comment>
<dbReference type="EMBL" id="JAPJUH010000004">
    <property type="protein sequence ID" value="MCX3265729.1"/>
    <property type="molecule type" value="Genomic_DNA"/>
</dbReference>
<reference evidence="6" key="1">
    <citation type="submission" date="2022-11" db="EMBL/GenBank/DDBJ databases">
        <authorList>
            <person name="Graham C."/>
            <person name="Newman J.D."/>
        </authorList>
    </citation>
    <scope>NUCLEOTIDE SEQUENCE</scope>
    <source>
        <strain evidence="6">DSM 19486</strain>
    </source>
</reference>
<dbReference type="PIRSF" id="PIRSF030066">
    <property type="entry name" value="UCP030066"/>
    <property type="match status" value="1"/>
</dbReference>
<sequence>MNTKTIKIIYWITTGLVALMMIFSAYSYFVNPEVKQGFRHLGFPDYFRIELAIAKILGAILLIAPIKTQFKEWAYAGFAFTFISAFIAHHASGDPTSNQVGPIIFLLVLALSYFTYHKIKVAN</sequence>
<evidence type="ECO:0000256" key="4">
    <source>
        <dbReference type="ARBA" id="ARBA00023136"/>
    </source>
</evidence>
<comment type="subcellular location">
    <subcellularLocation>
        <location evidence="1">Membrane</location>
        <topology evidence="1">Multi-pass membrane protein</topology>
    </subcellularLocation>
</comment>
<evidence type="ECO:0000256" key="1">
    <source>
        <dbReference type="ARBA" id="ARBA00004141"/>
    </source>
</evidence>
<dbReference type="InterPro" id="IPR032808">
    <property type="entry name" value="DoxX"/>
</dbReference>
<evidence type="ECO:0000256" key="3">
    <source>
        <dbReference type="ARBA" id="ARBA00022989"/>
    </source>
</evidence>
<dbReference type="RefSeq" id="WP_010601583.1">
    <property type="nucleotide sequence ID" value="NZ_JAPJUH010000004.1"/>
</dbReference>
<proteinExistence type="predicted"/>
<dbReference type="Proteomes" id="UP001142592">
    <property type="component" value="Unassembled WGS sequence"/>
</dbReference>
<keyword evidence="4 5" id="KW-0472">Membrane</keyword>
<organism evidence="6 7">
    <name type="scientific">Pedobacter agri</name>
    <dbReference type="NCBI Taxonomy" id="454586"/>
    <lineage>
        <taxon>Bacteria</taxon>
        <taxon>Pseudomonadati</taxon>
        <taxon>Bacteroidota</taxon>
        <taxon>Sphingobacteriia</taxon>
        <taxon>Sphingobacteriales</taxon>
        <taxon>Sphingobacteriaceae</taxon>
        <taxon>Pedobacter</taxon>
    </lineage>
</organism>
<evidence type="ECO:0000313" key="7">
    <source>
        <dbReference type="Proteomes" id="UP001142592"/>
    </source>
</evidence>
<keyword evidence="3 5" id="KW-1133">Transmembrane helix</keyword>
<gene>
    <name evidence="6" type="ORF">OQZ29_13290</name>
</gene>
<feature type="transmembrane region" description="Helical" evidence="5">
    <location>
        <begin position="49"/>
        <end position="66"/>
    </location>
</feature>
<feature type="transmembrane region" description="Helical" evidence="5">
    <location>
        <begin position="9"/>
        <end position="29"/>
    </location>
</feature>
<keyword evidence="2 5" id="KW-0812">Transmembrane</keyword>
<name>A0A9X3DDK2_9SPHI</name>
<feature type="transmembrane region" description="Helical" evidence="5">
    <location>
        <begin position="99"/>
        <end position="116"/>
    </location>
</feature>
<dbReference type="GO" id="GO:0016020">
    <property type="term" value="C:membrane"/>
    <property type="evidence" value="ECO:0007669"/>
    <property type="project" value="UniProtKB-SubCell"/>
</dbReference>
<keyword evidence="7" id="KW-1185">Reference proteome</keyword>
<dbReference type="InterPro" id="IPR016944">
    <property type="entry name" value="UCP030066"/>
</dbReference>
<evidence type="ECO:0000256" key="5">
    <source>
        <dbReference type="SAM" id="Phobius"/>
    </source>
</evidence>
<evidence type="ECO:0000313" key="6">
    <source>
        <dbReference type="EMBL" id="MCX3265729.1"/>
    </source>
</evidence>
<dbReference type="Pfam" id="PF13564">
    <property type="entry name" value="DoxX_2"/>
    <property type="match status" value="1"/>
</dbReference>
<feature type="transmembrane region" description="Helical" evidence="5">
    <location>
        <begin position="73"/>
        <end position="93"/>
    </location>
</feature>
<dbReference type="AlphaFoldDB" id="A0A9X3DDK2"/>